<evidence type="ECO:0000313" key="5">
    <source>
        <dbReference type="EMBL" id="MFC6034978.1"/>
    </source>
</evidence>
<dbReference type="InterPro" id="IPR000835">
    <property type="entry name" value="HTH_MarR-typ"/>
</dbReference>
<dbReference type="EMBL" id="JBHPON010000001">
    <property type="protein sequence ID" value="MFC6034978.1"/>
    <property type="molecule type" value="Genomic_DNA"/>
</dbReference>
<feature type="domain" description="HTH marR-type" evidence="4">
    <location>
        <begin position="2"/>
        <end position="137"/>
    </location>
</feature>
<evidence type="ECO:0000313" key="6">
    <source>
        <dbReference type="Proteomes" id="UP001596116"/>
    </source>
</evidence>
<dbReference type="PROSITE" id="PS50995">
    <property type="entry name" value="HTH_MARR_2"/>
    <property type="match status" value="1"/>
</dbReference>
<evidence type="ECO:0000259" key="4">
    <source>
        <dbReference type="PROSITE" id="PS50995"/>
    </source>
</evidence>
<keyword evidence="1" id="KW-0805">Transcription regulation</keyword>
<dbReference type="Proteomes" id="UP001596116">
    <property type="component" value="Unassembled WGS sequence"/>
</dbReference>
<dbReference type="InterPro" id="IPR036390">
    <property type="entry name" value="WH_DNA-bd_sf"/>
</dbReference>
<keyword evidence="3" id="KW-0804">Transcription</keyword>
<dbReference type="InterPro" id="IPR036388">
    <property type="entry name" value="WH-like_DNA-bd_sf"/>
</dbReference>
<dbReference type="Pfam" id="PF01047">
    <property type="entry name" value="MarR"/>
    <property type="match status" value="1"/>
</dbReference>
<protein>
    <submittedName>
        <fullName evidence="5">MarR family winged helix-turn-helix transcriptional regulator</fullName>
    </submittedName>
</protein>
<comment type="caution">
    <text evidence="5">The sequence shown here is derived from an EMBL/GenBank/DDBJ whole genome shotgun (WGS) entry which is preliminary data.</text>
</comment>
<proteinExistence type="predicted"/>
<dbReference type="PRINTS" id="PR00598">
    <property type="entry name" value="HTHMARR"/>
</dbReference>
<organism evidence="5 6">
    <name type="scientific">Hyphococcus aureus</name>
    <dbReference type="NCBI Taxonomy" id="2666033"/>
    <lineage>
        <taxon>Bacteria</taxon>
        <taxon>Pseudomonadati</taxon>
        <taxon>Pseudomonadota</taxon>
        <taxon>Alphaproteobacteria</taxon>
        <taxon>Parvularculales</taxon>
        <taxon>Parvularculaceae</taxon>
        <taxon>Hyphococcus</taxon>
    </lineage>
</organism>
<dbReference type="Gene3D" id="1.10.10.10">
    <property type="entry name" value="Winged helix-like DNA-binding domain superfamily/Winged helix DNA-binding domain"/>
    <property type="match status" value="1"/>
</dbReference>
<accession>A0ABW1KSF2</accession>
<evidence type="ECO:0000256" key="2">
    <source>
        <dbReference type="ARBA" id="ARBA00023125"/>
    </source>
</evidence>
<sequence length="160" mass="17215">MTSRIDHALIALRQILRATEISSRALAKQCGLTPSQLILMEMIAKSGGAAPSALAKDISLSHATVTALIDKLESRGLLQRTPDATDKRRVTVMLTEQGAAILENAPSILQQRFERGFERLEDWEQSFLVAGLERAVALLDAEELDAAPVLDVGAIGEPTG</sequence>
<gene>
    <name evidence="5" type="ORF">ACFMB1_05445</name>
</gene>
<dbReference type="SUPFAM" id="SSF46785">
    <property type="entry name" value="Winged helix' DNA-binding domain"/>
    <property type="match status" value="1"/>
</dbReference>
<keyword evidence="6" id="KW-1185">Reference proteome</keyword>
<dbReference type="PANTHER" id="PTHR42756:SF1">
    <property type="entry name" value="TRANSCRIPTIONAL REPRESSOR OF EMRAB OPERON"/>
    <property type="match status" value="1"/>
</dbReference>
<evidence type="ECO:0000256" key="3">
    <source>
        <dbReference type="ARBA" id="ARBA00023163"/>
    </source>
</evidence>
<dbReference type="RefSeq" id="WP_379879689.1">
    <property type="nucleotide sequence ID" value="NZ_JBHPON010000001.1"/>
</dbReference>
<name>A0ABW1KSF2_9PROT</name>
<evidence type="ECO:0000256" key="1">
    <source>
        <dbReference type="ARBA" id="ARBA00023015"/>
    </source>
</evidence>
<reference evidence="5 6" key="1">
    <citation type="submission" date="2024-09" db="EMBL/GenBank/DDBJ databases">
        <authorList>
            <person name="Zhang Z.-H."/>
        </authorList>
    </citation>
    <scope>NUCLEOTIDE SEQUENCE [LARGE SCALE GENOMIC DNA]</scope>
    <source>
        <strain evidence="5 6">HHTR114</strain>
    </source>
</reference>
<dbReference type="SMART" id="SM00347">
    <property type="entry name" value="HTH_MARR"/>
    <property type="match status" value="1"/>
</dbReference>
<dbReference type="PANTHER" id="PTHR42756">
    <property type="entry name" value="TRANSCRIPTIONAL REGULATOR, MARR"/>
    <property type="match status" value="1"/>
</dbReference>
<keyword evidence="2" id="KW-0238">DNA-binding</keyword>